<keyword evidence="1" id="KW-0472">Membrane</keyword>
<dbReference type="AlphaFoldDB" id="A0A2M3ZPZ7"/>
<sequence>MDRLRSSAFLSVCFIFSFSPILLVPHCFTAQISIASSPHSHCYFAFEPIFINIYIYIFIHLSYQSV</sequence>
<evidence type="ECO:0000256" key="1">
    <source>
        <dbReference type="SAM" id="Phobius"/>
    </source>
</evidence>
<protein>
    <submittedName>
        <fullName evidence="2">Putative secreted peptide</fullName>
    </submittedName>
</protein>
<dbReference type="EMBL" id="GGFM01009779">
    <property type="protein sequence ID" value="MBW30530.1"/>
    <property type="molecule type" value="Transcribed_RNA"/>
</dbReference>
<reference evidence="2" key="1">
    <citation type="submission" date="2018-01" db="EMBL/GenBank/DDBJ databases">
        <title>An insight into the sialome of Amazonian anophelines.</title>
        <authorList>
            <person name="Ribeiro J.M."/>
            <person name="Scarpassa V."/>
            <person name="Calvo E."/>
        </authorList>
    </citation>
    <scope>NUCLEOTIDE SEQUENCE</scope>
    <source>
        <tissue evidence="2">Salivary glands</tissue>
    </source>
</reference>
<feature type="transmembrane region" description="Helical" evidence="1">
    <location>
        <begin position="6"/>
        <end position="30"/>
    </location>
</feature>
<accession>A0A2M3ZPZ7</accession>
<feature type="transmembrane region" description="Helical" evidence="1">
    <location>
        <begin position="42"/>
        <end position="63"/>
    </location>
</feature>
<keyword evidence="1" id="KW-1133">Transmembrane helix</keyword>
<proteinExistence type="predicted"/>
<evidence type="ECO:0000313" key="2">
    <source>
        <dbReference type="EMBL" id="MBW30530.1"/>
    </source>
</evidence>
<name>A0A2M3ZPZ7_9DIPT</name>
<keyword evidence="1" id="KW-0812">Transmembrane</keyword>
<organism evidence="2">
    <name type="scientific">Anopheles braziliensis</name>
    <dbReference type="NCBI Taxonomy" id="58242"/>
    <lineage>
        <taxon>Eukaryota</taxon>
        <taxon>Metazoa</taxon>
        <taxon>Ecdysozoa</taxon>
        <taxon>Arthropoda</taxon>
        <taxon>Hexapoda</taxon>
        <taxon>Insecta</taxon>
        <taxon>Pterygota</taxon>
        <taxon>Neoptera</taxon>
        <taxon>Endopterygota</taxon>
        <taxon>Diptera</taxon>
        <taxon>Nematocera</taxon>
        <taxon>Culicoidea</taxon>
        <taxon>Culicidae</taxon>
        <taxon>Anophelinae</taxon>
        <taxon>Anopheles</taxon>
    </lineage>
</organism>